<evidence type="ECO:0000313" key="2">
    <source>
        <dbReference type="Proteomes" id="UP001500620"/>
    </source>
</evidence>
<accession>A0ABP8DVH0</accession>
<dbReference type="Proteomes" id="UP001500620">
    <property type="component" value="Unassembled WGS sequence"/>
</dbReference>
<proteinExistence type="predicted"/>
<dbReference type="InterPro" id="IPR010310">
    <property type="entry name" value="T7SS_ESAT-6-like"/>
</dbReference>
<protein>
    <recommendedName>
        <fullName evidence="3">WXG100 family type VII secretion target</fullName>
    </recommendedName>
</protein>
<dbReference type="InterPro" id="IPR036689">
    <property type="entry name" value="ESAT-6-like_sf"/>
</dbReference>
<evidence type="ECO:0008006" key="3">
    <source>
        <dbReference type="Google" id="ProtNLM"/>
    </source>
</evidence>
<dbReference type="Pfam" id="PF06013">
    <property type="entry name" value="WXG100"/>
    <property type="match status" value="1"/>
</dbReference>
<evidence type="ECO:0000313" key="1">
    <source>
        <dbReference type="EMBL" id="GAA4264010.1"/>
    </source>
</evidence>
<dbReference type="Gene3D" id="1.10.287.1060">
    <property type="entry name" value="ESAT-6-like"/>
    <property type="match status" value="1"/>
</dbReference>
<gene>
    <name evidence="1" type="ORF">GCM10022255_113730</name>
</gene>
<organism evidence="1 2">
    <name type="scientific">Dactylosporangium darangshiense</name>
    <dbReference type="NCBI Taxonomy" id="579108"/>
    <lineage>
        <taxon>Bacteria</taxon>
        <taxon>Bacillati</taxon>
        <taxon>Actinomycetota</taxon>
        <taxon>Actinomycetes</taxon>
        <taxon>Micromonosporales</taxon>
        <taxon>Micromonosporaceae</taxon>
        <taxon>Dactylosporangium</taxon>
    </lineage>
</organism>
<dbReference type="RefSeq" id="WP_345144286.1">
    <property type="nucleotide sequence ID" value="NZ_BAABAT010000089.1"/>
</dbReference>
<name>A0ABP8DVH0_9ACTN</name>
<sequence>MAGTQKKVDEASVLALVSAFNAAVNDLENAERTVQSSSADLGARWLGDASVRYQQGLREVSQGLVTIRAGLSDITDDMQRFASVTNDTEDDNLARAAGITLQGDSFSARASWTD</sequence>
<dbReference type="SUPFAM" id="SSF140453">
    <property type="entry name" value="EsxAB dimer-like"/>
    <property type="match status" value="1"/>
</dbReference>
<keyword evidence="2" id="KW-1185">Reference proteome</keyword>
<comment type="caution">
    <text evidence="1">The sequence shown here is derived from an EMBL/GenBank/DDBJ whole genome shotgun (WGS) entry which is preliminary data.</text>
</comment>
<reference evidence="2" key="1">
    <citation type="journal article" date="2019" name="Int. J. Syst. Evol. Microbiol.">
        <title>The Global Catalogue of Microorganisms (GCM) 10K type strain sequencing project: providing services to taxonomists for standard genome sequencing and annotation.</title>
        <authorList>
            <consortium name="The Broad Institute Genomics Platform"/>
            <consortium name="The Broad Institute Genome Sequencing Center for Infectious Disease"/>
            <person name="Wu L."/>
            <person name="Ma J."/>
        </authorList>
    </citation>
    <scope>NUCLEOTIDE SEQUENCE [LARGE SCALE GENOMIC DNA]</scope>
    <source>
        <strain evidence="2">JCM 17441</strain>
    </source>
</reference>
<dbReference type="EMBL" id="BAABAT010000089">
    <property type="protein sequence ID" value="GAA4264010.1"/>
    <property type="molecule type" value="Genomic_DNA"/>
</dbReference>